<dbReference type="Ensembl" id="ENSEBUT00000020028.1">
    <property type="protein sequence ID" value="ENSEBUP00000019451.1"/>
    <property type="gene ID" value="ENSEBUG00000012095.1"/>
</dbReference>
<dbReference type="Gene3D" id="3.40.33.10">
    <property type="entry name" value="CAP"/>
    <property type="match status" value="1"/>
</dbReference>
<dbReference type="InterPro" id="IPR004043">
    <property type="entry name" value="LCCL"/>
</dbReference>
<dbReference type="PANTHER" id="PTHR31331">
    <property type="entry name" value="LCCL DOMAIN PROTEIN (AFU_ORTHOLOGUE AFUA_5G08630)"/>
    <property type="match status" value="1"/>
</dbReference>
<dbReference type="GO" id="GO:0005576">
    <property type="term" value="C:extracellular region"/>
    <property type="evidence" value="ECO:0007669"/>
    <property type="project" value="UniProtKB-SubCell"/>
</dbReference>
<keyword evidence="10" id="KW-1185">Reference proteome</keyword>
<name>A0A8C4QTZ6_EPTBU</name>
<evidence type="ECO:0000256" key="1">
    <source>
        <dbReference type="ARBA" id="ARBA00004613"/>
    </source>
</evidence>
<evidence type="ECO:0000256" key="5">
    <source>
        <dbReference type="ARBA" id="ARBA00023157"/>
    </source>
</evidence>
<evidence type="ECO:0000256" key="4">
    <source>
        <dbReference type="ARBA" id="ARBA00022737"/>
    </source>
</evidence>
<dbReference type="FunFam" id="3.40.33.10:FF:000001">
    <property type="entry name" value="Cysteine-rich secretory protein LCCL domain containing 1"/>
    <property type="match status" value="1"/>
</dbReference>
<sequence>MKLQISMKLLVLMLHVVINAAQTGHNDSTNAPSAAWNQLLHRLSRSSSSSSNSSSSSSSRRQRRAIESSDQDAILKLHNKLRSSVSPSASNMEYIVWDDDLARSASSWAAQCHWDHGPSHELSSIGQNLGVHWGQYRPPTFHVQAWFDEVRHFTYPYPQECNPSCPFRCSGPVCTHYTQMVWATSNRVGCAINLCYNMNVWGQVWKKAVYLVCNYSPKGNWWGDSPYRAGPPCSECPPSYGGRCRDNMCYRGDDDYTRRRQVVRKSENEVERSRAPPSYTTASSKLQHLGKNEVINKDQMSQLVNCETKLRDRCKGTTCNRYECPAGCLRNTAKVVGTATYDMHSSICLAAIHYGVLDNRGGWVDVTRKGKVPFFVRSDQNGIKSVR</sequence>
<feature type="signal peptide" evidence="7">
    <location>
        <begin position="1"/>
        <end position="23"/>
    </location>
</feature>
<evidence type="ECO:0000313" key="9">
    <source>
        <dbReference type="Ensembl" id="ENSEBUP00000019451.1"/>
    </source>
</evidence>
<evidence type="ECO:0000313" key="10">
    <source>
        <dbReference type="Proteomes" id="UP000694388"/>
    </source>
</evidence>
<keyword evidence="5" id="KW-1015">Disulfide bond</keyword>
<dbReference type="Proteomes" id="UP000694388">
    <property type="component" value="Unplaced"/>
</dbReference>
<feature type="chain" id="PRO_5034405118" evidence="7">
    <location>
        <begin position="24"/>
        <end position="387"/>
    </location>
</feature>
<dbReference type="InterPro" id="IPR051957">
    <property type="entry name" value="CRISP-LCCL_domain"/>
</dbReference>
<reference evidence="9" key="2">
    <citation type="submission" date="2025-09" db="UniProtKB">
        <authorList>
            <consortium name="Ensembl"/>
        </authorList>
    </citation>
    <scope>IDENTIFICATION</scope>
</reference>
<dbReference type="AlphaFoldDB" id="A0A8C4QTZ6"/>
<dbReference type="SMART" id="SM00603">
    <property type="entry name" value="LCCL"/>
    <property type="match status" value="1"/>
</dbReference>
<evidence type="ECO:0000256" key="7">
    <source>
        <dbReference type="SAM" id="SignalP"/>
    </source>
</evidence>
<dbReference type="SUPFAM" id="SSF69848">
    <property type="entry name" value="LCCL domain"/>
    <property type="match status" value="1"/>
</dbReference>
<dbReference type="PRINTS" id="PR00837">
    <property type="entry name" value="V5TPXLIKE"/>
</dbReference>
<feature type="domain" description="LCCL" evidence="8">
    <location>
        <begin position="300"/>
        <end position="387"/>
    </location>
</feature>
<evidence type="ECO:0000259" key="8">
    <source>
        <dbReference type="PROSITE" id="PS50820"/>
    </source>
</evidence>
<evidence type="ECO:0000256" key="2">
    <source>
        <dbReference type="ARBA" id="ARBA00022525"/>
    </source>
</evidence>
<dbReference type="Pfam" id="PF03815">
    <property type="entry name" value="LCCL"/>
    <property type="match status" value="1"/>
</dbReference>
<dbReference type="SMART" id="SM00198">
    <property type="entry name" value="SCP"/>
    <property type="match status" value="1"/>
</dbReference>
<keyword evidence="2" id="KW-0964">Secreted</keyword>
<dbReference type="InterPro" id="IPR018244">
    <property type="entry name" value="Allrgn_V5/Tpx1_CS"/>
</dbReference>
<dbReference type="Gene3D" id="2.170.130.20">
    <property type="entry name" value="LCCL-like domain"/>
    <property type="match status" value="1"/>
</dbReference>
<proteinExistence type="predicted"/>
<dbReference type="Pfam" id="PF00188">
    <property type="entry name" value="CAP"/>
    <property type="match status" value="1"/>
</dbReference>
<evidence type="ECO:0000256" key="3">
    <source>
        <dbReference type="ARBA" id="ARBA00022729"/>
    </source>
</evidence>
<keyword evidence="3 7" id="KW-0732">Signal</keyword>
<dbReference type="InterPro" id="IPR035940">
    <property type="entry name" value="CAP_sf"/>
</dbReference>
<keyword evidence="4" id="KW-0677">Repeat</keyword>
<protein>
    <submittedName>
        <fullName evidence="9">Cysteine-rich secretory protein LCCL domain containing 2</fullName>
    </submittedName>
</protein>
<dbReference type="InterPro" id="IPR001283">
    <property type="entry name" value="CRISP-related"/>
</dbReference>
<dbReference type="InterPro" id="IPR014044">
    <property type="entry name" value="CAP_dom"/>
</dbReference>
<reference evidence="9" key="1">
    <citation type="submission" date="2025-08" db="UniProtKB">
        <authorList>
            <consortium name="Ensembl"/>
        </authorList>
    </citation>
    <scope>IDENTIFICATION</scope>
</reference>
<accession>A0A8C4QTZ6</accession>
<dbReference type="InterPro" id="IPR036609">
    <property type="entry name" value="LCCL_sf"/>
</dbReference>
<evidence type="ECO:0000256" key="6">
    <source>
        <dbReference type="SAM" id="MobiDB-lite"/>
    </source>
</evidence>
<dbReference type="PROSITE" id="PS01010">
    <property type="entry name" value="CRISP_2"/>
    <property type="match status" value="1"/>
</dbReference>
<feature type="region of interest" description="Disordered" evidence="6">
    <location>
        <begin position="45"/>
        <end position="68"/>
    </location>
</feature>
<dbReference type="PANTHER" id="PTHR31331:SF9">
    <property type="entry name" value="CYSTEINE-RICH SECRETORY PROTEIN LCCL DOMAIN-CONTAINING 1"/>
    <property type="match status" value="1"/>
</dbReference>
<comment type="subcellular location">
    <subcellularLocation>
        <location evidence="1">Secreted</location>
    </subcellularLocation>
</comment>
<dbReference type="FunFam" id="2.170.130.20:FF:000001">
    <property type="entry name" value="Cysteine-rich secretory protein LCCL domain-containing 1"/>
    <property type="match status" value="1"/>
</dbReference>
<feature type="compositionally biased region" description="Low complexity" evidence="6">
    <location>
        <begin position="45"/>
        <end position="59"/>
    </location>
</feature>
<organism evidence="9 10">
    <name type="scientific">Eptatretus burgeri</name>
    <name type="common">Inshore hagfish</name>
    <dbReference type="NCBI Taxonomy" id="7764"/>
    <lineage>
        <taxon>Eukaryota</taxon>
        <taxon>Metazoa</taxon>
        <taxon>Chordata</taxon>
        <taxon>Craniata</taxon>
        <taxon>Vertebrata</taxon>
        <taxon>Cyclostomata</taxon>
        <taxon>Myxini</taxon>
        <taxon>Myxiniformes</taxon>
        <taxon>Myxinidae</taxon>
        <taxon>Eptatretinae</taxon>
        <taxon>Eptatretus</taxon>
    </lineage>
</organism>
<dbReference type="GeneTree" id="ENSGT00940000157410"/>
<dbReference type="SUPFAM" id="SSF55797">
    <property type="entry name" value="PR-1-like"/>
    <property type="match status" value="1"/>
</dbReference>
<dbReference type="PROSITE" id="PS50820">
    <property type="entry name" value="LCCL"/>
    <property type="match status" value="1"/>
</dbReference>